<name>A6JGY6_RAT</name>
<organism evidence="2 3">
    <name type="scientific">Rattus norvegicus</name>
    <name type="common">Rat</name>
    <dbReference type="NCBI Taxonomy" id="10116"/>
    <lineage>
        <taxon>Eukaryota</taxon>
        <taxon>Metazoa</taxon>
        <taxon>Chordata</taxon>
        <taxon>Craniata</taxon>
        <taxon>Vertebrata</taxon>
        <taxon>Euteleostomi</taxon>
        <taxon>Mammalia</taxon>
        <taxon>Eutheria</taxon>
        <taxon>Euarchontoglires</taxon>
        <taxon>Glires</taxon>
        <taxon>Rodentia</taxon>
        <taxon>Myomorpha</taxon>
        <taxon>Muroidea</taxon>
        <taxon>Muridae</taxon>
        <taxon>Murinae</taxon>
        <taxon>Rattus</taxon>
    </lineage>
</organism>
<dbReference type="AlphaFoldDB" id="A6JGY6"/>
<reference evidence="3" key="1">
    <citation type="submission" date="2005-09" db="EMBL/GenBank/DDBJ databases">
        <authorList>
            <person name="Mural R.J."/>
            <person name="Li P.W."/>
            <person name="Adams M.D."/>
            <person name="Amanatides P.G."/>
            <person name="Baden-Tillson H."/>
            <person name="Barnstead M."/>
            <person name="Chin S.H."/>
            <person name="Dew I."/>
            <person name="Evans C.A."/>
            <person name="Ferriera S."/>
            <person name="Flanigan M."/>
            <person name="Fosler C."/>
            <person name="Glodek A."/>
            <person name="Gu Z."/>
            <person name="Holt R.A."/>
            <person name="Jennings D."/>
            <person name="Kraft C.L."/>
            <person name="Lu F."/>
            <person name="Nguyen T."/>
            <person name="Nusskern D.R."/>
            <person name="Pfannkoch C.M."/>
            <person name="Sitter C."/>
            <person name="Sutton G.G."/>
            <person name="Venter J.C."/>
            <person name="Wang Z."/>
            <person name="Woodage T."/>
            <person name="Zheng X.H."/>
            <person name="Zhong F."/>
        </authorList>
    </citation>
    <scope>NUCLEOTIDE SEQUENCE [LARGE SCALE GENOMIC DNA]</scope>
    <source>
        <strain>BN</strain>
        <strain evidence="3">Sprague-Dawley</strain>
    </source>
</reference>
<protein>
    <submittedName>
        <fullName evidence="2">Jun dimerization protein 1, isoform CRA_b</fullName>
    </submittedName>
</protein>
<dbReference type="Proteomes" id="UP000234681">
    <property type="component" value="Chromosome 13"/>
</dbReference>
<feature type="region of interest" description="Disordered" evidence="1">
    <location>
        <begin position="67"/>
        <end position="86"/>
    </location>
</feature>
<evidence type="ECO:0000256" key="1">
    <source>
        <dbReference type="SAM" id="MobiDB-lite"/>
    </source>
</evidence>
<proteinExistence type="predicted"/>
<feature type="compositionally biased region" description="Basic and acidic residues" evidence="1">
    <location>
        <begin position="12"/>
        <end position="21"/>
    </location>
</feature>
<accession>A6JGY6</accession>
<sequence>MPPIAGNPRLGVEGRQRRDSEATSSELPRSGRRTVQGGAAPAPRPHPRGVSSVGGLRCCHVTSTKRLAFSGKQRLGWDPGPREPQG</sequence>
<evidence type="ECO:0000313" key="2">
    <source>
        <dbReference type="EMBL" id="EDL94993.1"/>
    </source>
</evidence>
<gene>
    <name evidence="2" type="primary">Jdp1</name>
    <name evidence="2" type="ORF">rCG_20190</name>
</gene>
<feature type="region of interest" description="Disordered" evidence="1">
    <location>
        <begin position="1"/>
        <end position="55"/>
    </location>
</feature>
<evidence type="ECO:0000313" key="3">
    <source>
        <dbReference type="Proteomes" id="UP000234681"/>
    </source>
</evidence>
<dbReference type="EMBL" id="CH473985">
    <property type="protein sequence ID" value="EDL94993.1"/>
    <property type="molecule type" value="Genomic_DNA"/>
</dbReference>